<gene>
    <name evidence="10" type="ORF">Tci_367388</name>
</gene>
<organism evidence="10">
    <name type="scientific">Tanacetum cinerariifolium</name>
    <name type="common">Dalmatian daisy</name>
    <name type="synonym">Chrysanthemum cinerariifolium</name>
    <dbReference type="NCBI Taxonomy" id="118510"/>
    <lineage>
        <taxon>Eukaryota</taxon>
        <taxon>Viridiplantae</taxon>
        <taxon>Streptophyta</taxon>
        <taxon>Embryophyta</taxon>
        <taxon>Tracheophyta</taxon>
        <taxon>Spermatophyta</taxon>
        <taxon>Magnoliopsida</taxon>
        <taxon>eudicotyledons</taxon>
        <taxon>Gunneridae</taxon>
        <taxon>Pentapetalae</taxon>
        <taxon>asterids</taxon>
        <taxon>campanulids</taxon>
        <taxon>Asterales</taxon>
        <taxon>Asteraceae</taxon>
        <taxon>Asteroideae</taxon>
        <taxon>Anthemideae</taxon>
        <taxon>Anthemidinae</taxon>
        <taxon>Tanacetum</taxon>
    </lineage>
</organism>
<dbReference type="InterPro" id="IPR000477">
    <property type="entry name" value="RT_dom"/>
</dbReference>
<dbReference type="InterPro" id="IPR041373">
    <property type="entry name" value="RT_RNaseH"/>
</dbReference>
<evidence type="ECO:0000259" key="8">
    <source>
        <dbReference type="Pfam" id="PF00078"/>
    </source>
</evidence>
<keyword evidence="4" id="KW-0255">Endonuclease</keyword>
<dbReference type="InterPro" id="IPR043128">
    <property type="entry name" value="Rev_trsase/Diguanyl_cyclase"/>
</dbReference>
<evidence type="ECO:0000256" key="6">
    <source>
        <dbReference type="ARBA" id="ARBA00022918"/>
    </source>
</evidence>
<evidence type="ECO:0000256" key="3">
    <source>
        <dbReference type="ARBA" id="ARBA00022722"/>
    </source>
</evidence>
<dbReference type="GO" id="GO:0003964">
    <property type="term" value="F:RNA-directed DNA polymerase activity"/>
    <property type="evidence" value="ECO:0007669"/>
    <property type="project" value="UniProtKB-KW"/>
</dbReference>
<dbReference type="Pfam" id="PF08284">
    <property type="entry name" value="RVP_2"/>
    <property type="match status" value="1"/>
</dbReference>
<proteinExistence type="predicted"/>
<dbReference type="Pfam" id="PF00078">
    <property type="entry name" value="RVT_1"/>
    <property type="match status" value="1"/>
</dbReference>
<dbReference type="Pfam" id="PF17917">
    <property type="entry name" value="RT_RNaseH"/>
    <property type="match status" value="1"/>
</dbReference>
<dbReference type="CDD" id="cd09274">
    <property type="entry name" value="RNase_HI_RT_Ty3"/>
    <property type="match status" value="1"/>
</dbReference>
<accession>A0A699HEC3</accession>
<dbReference type="SUPFAM" id="SSF56672">
    <property type="entry name" value="DNA/RNA polymerases"/>
    <property type="match status" value="1"/>
</dbReference>
<keyword evidence="5" id="KW-0378">Hydrolase</keyword>
<evidence type="ECO:0000256" key="1">
    <source>
        <dbReference type="ARBA" id="ARBA00022679"/>
    </source>
</evidence>
<protein>
    <submittedName>
        <fullName evidence="10">Transposon Ty3-G Gag-Pol polyprotein</fullName>
    </submittedName>
</protein>
<evidence type="ECO:0000259" key="9">
    <source>
        <dbReference type="Pfam" id="PF17917"/>
    </source>
</evidence>
<dbReference type="EMBL" id="BKCJ010141401">
    <property type="protein sequence ID" value="GEX95413.1"/>
    <property type="molecule type" value="Genomic_DNA"/>
</dbReference>
<keyword evidence="2" id="KW-0548">Nucleotidyltransferase</keyword>
<dbReference type="Gene3D" id="3.10.10.10">
    <property type="entry name" value="HIV Type 1 Reverse Transcriptase, subunit A, domain 1"/>
    <property type="match status" value="1"/>
</dbReference>
<dbReference type="InterPro" id="IPR050951">
    <property type="entry name" value="Retrovirus_Pol_polyprotein"/>
</dbReference>
<evidence type="ECO:0000256" key="5">
    <source>
        <dbReference type="ARBA" id="ARBA00022801"/>
    </source>
</evidence>
<keyword evidence="6" id="KW-0695">RNA-directed DNA polymerase</keyword>
<keyword evidence="1" id="KW-0808">Transferase</keyword>
<dbReference type="AlphaFoldDB" id="A0A699HEC3"/>
<dbReference type="Gene3D" id="3.30.70.270">
    <property type="match status" value="1"/>
</dbReference>
<keyword evidence="3" id="KW-0540">Nuclease</keyword>
<feature type="region of interest" description="Disordered" evidence="7">
    <location>
        <begin position="30"/>
        <end position="56"/>
    </location>
</feature>
<dbReference type="GO" id="GO:0004519">
    <property type="term" value="F:endonuclease activity"/>
    <property type="evidence" value="ECO:0007669"/>
    <property type="project" value="UniProtKB-KW"/>
</dbReference>
<dbReference type="PANTHER" id="PTHR37984:SF5">
    <property type="entry name" value="PROTEIN NYNRIN-LIKE"/>
    <property type="match status" value="1"/>
</dbReference>
<comment type="caution">
    <text evidence="10">The sequence shown here is derived from an EMBL/GenBank/DDBJ whole genome shotgun (WGS) entry which is preliminary data.</text>
</comment>
<reference evidence="10" key="1">
    <citation type="journal article" date="2019" name="Sci. Rep.">
        <title>Draft genome of Tanacetum cinerariifolium, the natural source of mosquito coil.</title>
        <authorList>
            <person name="Yamashiro T."/>
            <person name="Shiraishi A."/>
            <person name="Satake H."/>
            <person name="Nakayama K."/>
        </authorList>
    </citation>
    <scope>NUCLEOTIDE SEQUENCE</scope>
</reference>
<evidence type="ECO:0000313" key="10">
    <source>
        <dbReference type="EMBL" id="GEX95413.1"/>
    </source>
</evidence>
<dbReference type="InterPro" id="IPR043502">
    <property type="entry name" value="DNA/RNA_pol_sf"/>
</dbReference>
<sequence>MHPEGLVALASTVTFPGHFFKDYRVVPRNVNPVNGHGNQRNQARGRSKEGSPGPEYRDGGSFEVIIGMDWLSNHKAKIICHEKVVRIPLLDAKVLRVLGEKTEENMRQLMSAKAKEKEQEEIVVKDFPGVFSNDLSGLSPVWEIEFRIALIPKATSVLKSPYRLAPSELEELLGQLKELQDKGFIRPRSSPWGATVLFVKKKDGSFRMCIDHRELNKLTIKNRYLFPRIDDLFDQLQGSQFFSKMDLRFGYHRLRVHGDYISKTAFRTRYGHFEFTFLGHVINGNGIHVDHSKIEAVKNWKASRTPSEGEEYENAFKTLKDKLCNASVLALPDGLEDFMVYCDASGLGLGCVLMQRGKVIAYASRQLKFHEKTYTTHDLKLGAVVFVLKIWRHFFYGTKSVVYTDHKSLQHIFSQKELNMRQRRWIELFSDQYYNHSYLAHTLFSQSIEEPPYPFDYPMRRLTMEEILAKFIDEGRHEHAQMEIFIKEFRTTNELLLKTRSKLLSELKIKGGKMTFEATHSKKINETRINKNEPPRFEQDVQEKPHDDCVENKSSSIRERNTKPLVKPQQSSIPFLNRMRKEKEEALQRNFLENLKQLDINISFIEALAQIPKYAKYLKSLLTNKSRLEEACTKIMNERCSAVLLNERPSKEKDPRSFTTPCQVFDKPKEGEDLVAEHLSRFQKPHIEVLTERKITDKFFDRHLMVLKSKSNNDEPWYADFGNYIVGKVVPPN</sequence>
<feature type="domain" description="Reverse transcriptase" evidence="8">
    <location>
        <begin position="199"/>
        <end position="269"/>
    </location>
</feature>
<dbReference type="PANTHER" id="PTHR37984">
    <property type="entry name" value="PROTEIN CBG26694"/>
    <property type="match status" value="1"/>
</dbReference>
<evidence type="ECO:0000256" key="4">
    <source>
        <dbReference type="ARBA" id="ARBA00022759"/>
    </source>
</evidence>
<dbReference type="GO" id="GO:0016787">
    <property type="term" value="F:hydrolase activity"/>
    <property type="evidence" value="ECO:0007669"/>
    <property type="project" value="UniProtKB-KW"/>
</dbReference>
<name>A0A699HEC3_TANCI</name>
<evidence type="ECO:0000256" key="7">
    <source>
        <dbReference type="SAM" id="MobiDB-lite"/>
    </source>
</evidence>
<feature type="domain" description="Reverse transcriptase RNase H-like" evidence="9">
    <location>
        <begin position="336"/>
        <end position="430"/>
    </location>
</feature>
<dbReference type="CDD" id="cd01647">
    <property type="entry name" value="RT_LTR"/>
    <property type="match status" value="1"/>
</dbReference>
<feature type="region of interest" description="Disordered" evidence="7">
    <location>
        <begin position="533"/>
        <end position="557"/>
    </location>
</feature>
<evidence type="ECO:0000256" key="2">
    <source>
        <dbReference type="ARBA" id="ARBA00022695"/>
    </source>
</evidence>